<reference evidence="3 4" key="1">
    <citation type="journal article" date="2023" name="Int. J. Syst. Evol. Microbiol.">
        <title>Methylocystis iwaonis sp. nov., a type II methane-oxidizing bacterium from surface soil of a rice paddy field in Japan, and emended description of the genus Methylocystis (ex Whittenbury et al. 1970) Bowman et al. 1993.</title>
        <authorList>
            <person name="Kaise H."/>
            <person name="Sawadogo J.B."/>
            <person name="Alam M.S."/>
            <person name="Ueno C."/>
            <person name="Dianou D."/>
            <person name="Shinjo R."/>
            <person name="Asakawa S."/>
        </authorList>
    </citation>
    <scope>NUCLEOTIDE SEQUENCE [LARGE SCALE GENOMIC DNA]</scope>
    <source>
        <strain evidence="3 4">SS37A-Re</strain>
    </source>
</reference>
<evidence type="ECO:0008006" key="5">
    <source>
        <dbReference type="Google" id="ProtNLM"/>
    </source>
</evidence>
<evidence type="ECO:0000256" key="2">
    <source>
        <dbReference type="SAM" id="Phobius"/>
    </source>
</evidence>
<keyword evidence="4" id="KW-1185">Reference proteome</keyword>
<dbReference type="InterPro" id="IPR033456">
    <property type="entry name" value="DUF5132"/>
</dbReference>
<sequence>MALFEDLMEEALGPVAIGIGALLVVPALFPSVGRALRPVAKGAIKTGISVYERTVATIAEATGDLVAEARSELESESHRVAGPERGGTHGHAHAPT</sequence>
<evidence type="ECO:0000313" key="4">
    <source>
        <dbReference type="Proteomes" id="UP001317629"/>
    </source>
</evidence>
<evidence type="ECO:0000256" key="1">
    <source>
        <dbReference type="SAM" id="MobiDB-lite"/>
    </source>
</evidence>
<feature type="region of interest" description="Disordered" evidence="1">
    <location>
        <begin position="69"/>
        <end position="96"/>
    </location>
</feature>
<feature type="transmembrane region" description="Helical" evidence="2">
    <location>
        <begin position="12"/>
        <end position="32"/>
    </location>
</feature>
<proteinExistence type="predicted"/>
<keyword evidence="2" id="KW-1133">Transmembrane helix</keyword>
<protein>
    <recommendedName>
        <fullName evidence="5">DUF5132 domain-containing protein</fullName>
    </recommendedName>
</protein>
<evidence type="ECO:0000313" key="3">
    <source>
        <dbReference type="EMBL" id="BDV33255.1"/>
    </source>
</evidence>
<keyword evidence="2" id="KW-0812">Transmembrane</keyword>
<dbReference type="Proteomes" id="UP001317629">
    <property type="component" value="Chromosome"/>
</dbReference>
<keyword evidence="2" id="KW-0472">Membrane</keyword>
<accession>A0ABM8E5X6</accession>
<dbReference type="RefSeq" id="WP_202073010.1">
    <property type="nucleotide sequence ID" value="NZ_AP027142.1"/>
</dbReference>
<name>A0ABM8E5X6_9HYPH</name>
<feature type="compositionally biased region" description="Basic and acidic residues" evidence="1">
    <location>
        <begin position="69"/>
        <end position="82"/>
    </location>
</feature>
<organism evidence="3 4">
    <name type="scientific">Methylocystis iwaonis</name>
    <dbReference type="NCBI Taxonomy" id="2885079"/>
    <lineage>
        <taxon>Bacteria</taxon>
        <taxon>Pseudomonadati</taxon>
        <taxon>Pseudomonadota</taxon>
        <taxon>Alphaproteobacteria</taxon>
        <taxon>Hyphomicrobiales</taxon>
        <taxon>Methylocystaceae</taxon>
        <taxon>Methylocystis</taxon>
    </lineage>
</organism>
<dbReference type="Pfam" id="PF17195">
    <property type="entry name" value="DUF5132"/>
    <property type="match status" value="1"/>
</dbReference>
<dbReference type="EMBL" id="AP027142">
    <property type="protein sequence ID" value="BDV33255.1"/>
    <property type="molecule type" value="Genomic_DNA"/>
</dbReference>
<gene>
    <name evidence="3" type="ORF">SS37A_07840</name>
</gene>